<evidence type="ECO:0000256" key="9">
    <source>
        <dbReference type="PIRNR" id="PIRNR000723"/>
    </source>
</evidence>
<dbReference type="Pfam" id="PF00696">
    <property type="entry name" value="AA_kinase"/>
    <property type="match status" value="1"/>
</dbReference>
<dbReference type="AlphaFoldDB" id="A0AAP9J3U2"/>
<dbReference type="NCBIfam" id="NF009007">
    <property type="entry name" value="PRK12352.1"/>
    <property type="match status" value="1"/>
</dbReference>
<dbReference type="FunFam" id="3.40.1160.10:FF:000007">
    <property type="entry name" value="Carbamate kinase"/>
    <property type="match status" value="1"/>
</dbReference>
<comment type="similarity">
    <text evidence="2 9">Belongs to the carbamate kinase family.</text>
</comment>
<dbReference type="PIRSF" id="PIRSF000723">
    <property type="entry name" value="Carbamate_kin"/>
    <property type="match status" value="1"/>
</dbReference>
<evidence type="ECO:0000256" key="8">
    <source>
        <dbReference type="NCBIfam" id="TIGR00746"/>
    </source>
</evidence>
<dbReference type="EMBL" id="CP041405">
    <property type="protein sequence ID" value="QDM46944.1"/>
    <property type="molecule type" value="Genomic_DNA"/>
</dbReference>
<evidence type="ECO:0000313" key="11">
    <source>
        <dbReference type="EMBL" id="MCY9607906.1"/>
    </source>
</evidence>
<sequence>MGGNAILQPKQEATYANQLANVQRSCTVLARLVERGHRLVITHGNGPQVGNLLRQQEEAQAVVPPLPLDVCTAQSQGFIGFMIQQLLRNELASGGSGRSVVSLITRVEVSPDDPAFGNPSKPIGSFYTEEEAKRLMSEKGWQLKPDANRGWRRVVPSPRPQAIVEADVVRQLLELNQIVIACGGGGIPVVRQKDGIYAGIEAVIDKDFSSCRLAREIQADVLLILTDVEHVYADYGRPDQRPLASLTPSSAVEYMEEGHFSQGSMRPKVEAAASFAAQGGTAIICSLDQADLALAGLAGTRFVPETAEAPSDSR</sequence>
<keyword evidence="14" id="KW-1185">Reference proteome</keyword>
<evidence type="ECO:0000313" key="14">
    <source>
        <dbReference type="Proteomes" id="UP001209276"/>
    </source>
</evidence>
<protein>
    <recommendedName>
        <fullName evidence="3 8">Carbamate kinase</fullName>
    </recommendedName>
</protein>
<accession>A0AAP9J3U2</accession>
<evidence type="ECO:0000313" key="13">
    <source>
        <dbReference type="Proteomes" id="UP000315377"/>
    </source>
</evidence>
<evidence type="ECO:0000256" key="4">
    <source>
        <dbReference type="ARBA" id="ARBA00022503"/>
    </source>
</evidence>
<evidence type="ECO:0000256" key="2">
    <source>
        <dbReference type="ARBA" id="ARBA00011066"/>
    </source>
</evidence>
<dbReference type="InterPro" id="IPR001048">
    <property type="entry name" value="Asp/Glu/Uridylate_kinase"/>
</dbReference>
<feature type="domain" description="Aspartate/glutamate/uridylate kinase" evidence="10">
    <location>
        <begin position="2"/>
        <end position="284"/>
    </location>
</feature>
<dbReference type="PANTHER" id="PTHR30409">
    <property type="entry name" value="CARBAMATE KINASE"/>
    <property type="match status" value="1"/>
</dbReference>
<dbReference type="GO" id="GO:0005829">
    <property type="term" value="C:cytosol"/>
    <property type="evidence" value="ECO:0007669"/>
    <property type="project" value="TreeGrafter"/>
</dbReference>
<keyword evidence="6 9" id="KW-0418">Kinase</keyword>
<comment type="pathway">
    <text evidence="1">Metabolic intermediate metabolism; carbamoyl phosphate degradation; CO(2) and NH(3) from carbamoyl phosphate: step 1/1.</text>
</comment>
<evidence type="ECO:0000256" key="7">
    <source>
        <dbReference type="ARBA" id="ARBA00048467"/>
    </source>
</evidence>
<comment type="catalytic activity">
    <reaction evidence="7">
        <text>hydrogencarbonate + NH4(+) + ATP = carbamoyl phosphate + ADP + H2O + H(+)</text>
        <dbReference type="Rhea" id="RHEA:10152"/>
        <dbReference type="ChEBI" id="CHEBI:15377"/>
        <dbReference type="ChEBI" id="CHEBI:15378"/>
        <dbReference type="ChEBI" id="CHEBI:17544"/>
        <dbReference type="ChEBI" id="CHEBI:28938"/>
        <dbReference type="ChEBI" id="CHEBI:30616"/>
        <dbReference type="ChEBI" id="CHEBI:58228"/>
        <dbReference type="ChEBI" id="CHEBI:456216"/>
        <dbReference type="EC" id="2.7.2.2"/>
    </reaction>
</comment>
<evidence type="ECO:0000313" key="12">
    <source>
        <dbReference type="EMBL" id="QDM46944.1"/>
    </source>
</evidence>
<evidence type="ECO:0000256" key="1">
    <source>
        <dbReference type="ARBA" id="ARBA00005118"/>
    </source>
</evidence>
<organism evidence="12 13">
    <name type="scientific">Paenibacillus thiaminolyticus</name>
    <name type="common">Bacillus thiaminolyticus</name>
    <dbReference type="NCBI Taxonomy" id="49283"/>
    <lineage>
        <taxon>Bacteria</taxon>
        <taxon>Bacillati</taxon>
        <taxon>Bacillota</taxon>
        <taxon>Bacilli</taxon>
        <taxon>Bacillales</taxon>
        <taxon>Paenibacillaceae</taxon>
        <taxon>Paenibacillus</taxon>
    </lineage>
</organism>
<dbReference type="NCBIfam" id="TIGR00746">
    <property type="entry name" value="arcC"/>
    <property type="match status" value="1"/>
</dbReference>
<dbReference type="Proteomes" id="UP001209276">
    <property type="component" value="Unassembled WGS sequence"/>
</dbReference>
<proteinExistence type="inferred from homology"/>
<keyword evidence="4" id="KW-0056">Arginine metabolism</keyword>
<dbReference type="EMBL" id="JAMDMM010000023">
    <property type="protein sequence ID" value="MCY9607906.1"/>
    <property type="molecule type" value="Genomic_DNA"/>
</dbReference>
<evidence type="ECO:0000256" key="3">
    <source>
        <dbReference type="ARBA" id="ARBA00013070"/>
    </source>
</evidence>
<dbReference type="SUPFAM" id="SSF53633">
    <property type="entry name" value="Carbamate kinase-like"/>
    <property type="match status" value="1"/>
</dbReference>
<evidence type="ECO:0000256" key="5">
    <source>
        <dbReference type="ARBA" id="ARBA00022679"/>
    </source>
</evidence>
<gene>
    <name evidence="12" type="primary">arcC</name>
    <name evidence="12" type="ORF">FLT43_28380</name>
    <name evidence="11" type="ORF">M5W83_12205</name>
</gene>
<evidence type="ECO:0000256" key="6">
    <source>
        <dbReference type="ARBA" id="ARBA00022777"/>
    </source>
</evidence>
<dbReference type="PANTHER" id="PTHR30409:SF1">
    <property type="entry name" value="CARBAMATE KINASE-RELATED"/>
    <property type="match status" value="1"/>
</dbReference>
<evidence type="ECO:0000259" key="10">
    <source>
        <dbReference type="Pfam" id="PF00696"/>
    </source>
</evidence>
<dbReference type="CDD" id="cd04235">
    <property type="entry name" value="AAK_CK"/>
    <property type="match status" value="1"/>
</dbReference>
<reference evidence="11 14" key="2">
    <citation type="submission" date="2022-05" db="EMBL/GenBank/DDBJ databases">
        <title>Genome Sequencing of Bee-Associated Microbes.</title>
        <authorList>
            <person name="Dunlap C."/>
        </authorList>
    </citation>
    <scope>NUCLEOTIDE SEQUENCE [LARGE SCALE GENOMIC DNA]</scope>
    <source>
        <strain evidence="11 14">NRRL B-14613</strain>
    </source>
</reference>
<reference evidence="12 13" key="1">
    <citation type="submission" date="2019-07" db="EMBL/GenBank/DDBJ databases">
        <title>Paenibacillus thiaminolyticus NRRL B-4156.</title>
        <authorList>
            <person name="Hehnly C."/>
            <person name="Zhang L."/>
        </authorList>
    </citation>
    <scope>NUCLEOTIDE SEQUENCE [LARGE SCALE GENOMIC DNA]</scope>
    <source>
        <strain evidence="12 13">NRRL B-4156</strain>
    </source>
</reference>
<dbReference type="Proteomes" id="UP000315377">
    <property type="component" value="Chromosome"/>
</dbReference>
<dbReference type="GO" id="GO:0008804">
    <property type="term" value="F:carbamate kinase activity"/>
    <property type="evidence" value="ECO:0007669"/>
    <property type="project" value="UniProtKB-UniRule"/>
</dbReference>
<dbReference type="GO" id="GO:0019546">
    <property type="term" value="P:L-arginine deiminase pathway"/>
    <property type="evidence" value="ECO:0007669"/>
    <property type="project" value="TreeGrafter"/>
</dbReference>
<dbReference type="InterPro" id="IPR003964">
    <property type="entry name" value="Carb_kinase"/>
</dbReference>
<dbReference type="Gene3D" id="3.40.1160.10">
    <property type="entry name" value="Acetylglutamate kinase-like"/>
    <property type="match status" value="1"/>
</dbReference>
<keyword evidence="5 9" id="KW-0808">Transferase</keyword>
<dbReference type="PRINTS" id="PR01469">
    <property type="entry name" value="CARBMTKINASE"/>
</dbReference>
<name>A0AAP9J3U2_PANTH</name>
<dbReference type="InterPro" id="IPR036393">
    <property type="entry name" value="AceGlu_kinase-like_sf"/>
</dbReference>